<dbReference type="EMBL" id="BBWV01000003">
    <property type="protein sequence ID" value="GAO44061.1"/>
    <property type="molecule type" value="Genomic_DNA"/>
</dbReference>
<dbReference type="Proteomes" id="UP000033121">
    <property type="component" value="Unassembled WGS sequence"/>
</dbReference>
<dbReference type="OrthoDB" id="846879at2"/>
<dbReference type="RefSeq" id="WP_046370037.1">
    <property type="nucleotide sequence ID" value="NZ_BBWV01000003.1"/>
</dbReference>
<dbReference type="AlphaFoldDB" id="A0A0E9N317"/>
<dbReference type="Pfam" id="PF07396">
    <property type="entry name" value="Porin_O_P"/>
    <property type="match status" value="1"/>
</dbReference>
<evidence type="ECO:0000313" key="1">
    <source>
        <dbReference type="EMBL" id="GAO44061.1"/>
    </source>
</evidence>
<protein>
    <recommendedName>
        <fullName evidence="3">Phosphate-selective porin O and P</fullName>
    </recommendedName>
</protein>
<proteinExistence type="predicted"/>
<reference evidence="1 2" key="1">
    <citation type="submission" date="2015-04" db="EMBL/GenBank/DDBJ databases">
        <title>Whole genome shotgun sequence of Flavihumibacter petaseus NBRC 106054.</title>
        <authorList>
            <person name="Miyazawa S."/>
            <person name="Hosoyama A."/>
            <person name="Hashimoto M."/>
            <person name="Noguchi M."/>
            <person name="Tsuchikane K."/>
            <person name="Ohji S."/>
            <person name="Yamazoe A."/>
            <person name="Ichikawa N."/>
            <person name="Kimura A."/>
            <person name="Fujita N."/>
        </authorList>
    </citation>
    <scope>NUCLEOTIDE SEQUENCE [LARGE SCALE GENOMIC DNA]</scope>
    <source>
        <strain evidence="1 2">NBRC 106054</strain>
    </source>
</reference>
<comment type="caution">
    <text evidence="1">The sequence shown here is derived from an EMBL/GenBank/DDBJ whole genome shotgun (WGS) entry which is preliminary data.</text>
</comment>
<keyword evidence="2" id="KW-1185">Reference proteome</keyword>
<gene>
    <name evidence="1" type="ORF">FPE01S_03_01010</name>
</gene>
<name>A0A0E9N317_9BACT</name>
<evidence type="ECO:0008006" key="3">
    <source>
        <dbReference type="Google" id="ProtNLM"/>
    </source>
</evidence>
<evidence type="ECO:0000313" key="2">
    <source>
        <dbReference type="Proteomes" id="UP000033121"/>
    </source>
</evidence>
<dbReference type="STRING" id="1220578.FPE01S_03_01010"/>
<sequence length="396" mass="45662">MRLVCFIGILILLHLQGHSQQDKQTDTLFKNDPLIKVRKAELLNNVDVIFNVQAGLNNNFRNGEYVNSQFAINQFRFEIKGKVYKDKIFFRFRDRYTRDPEVQSVDNVSRSTDLAFIGYNISQKTSVTIGKMTANWGGFEFDMNPIDIYQYNDIINNSDNFLTGVQFSWTPSTKNAYTAQVLNSRTKTYREIYGFVPGVTEAKFPAAYIGNWSGNFADGRFKTIYSFSIFQEATENGKPVNMYYTALGNQLTISKWRFQYDFKWSAQDLDRTGIISDLVKDSLFSYAAKNVGYFEHWLRVTYLLRPQLKLSIIGMVSTGYWYDIPDPSVTSSKLRTSWGVIPTVEYYPIKNFNLKFYATYVGQYIKFTDYAKTALGQVNYNTSRVMLGITSPLTVL</sequence>
<dbReference type="InterPro" id="IPR010870">
    <property type="entry name" value="Porin_O/P"/>
</dbReference>
<accession>A0A0E9N317</accession>
<organism evidence="1 2">
    <name type="scientific">Flavihumibacter petaseus NBRC 106054</name>
    <dbReference type="NCBI Taxonomy" id="1220578"/>
    <lineage>
        <taxon>Bacteria</taxon>
        <taxon>Pseudomonadati</taxon>
        <taxon>Bacteroidota</taxon>
        <taxon>Chitinophagia</taxon>
        <taxon>Chitinophagales</taxon>
        <taxon>Chitinophagaceae</taxon>
        <taxon>Flavihumibacter</taxon>
    </lineage>
</organism>